<evidence type="ECO:0000313" key="3">
    <source>
        <dbReference type="Proteomes" id="UP000042997"/>
    </source>
</evidence>
<name>A0A098BH95_9NOCA</name>
<dbReference type="Proteomes" id="UP000042997">
    <property type="component" value="Unassembled WGS sequence"/>
</dbReference>
<reference evidence="2 3" key="1">
    <citation type="journal article" date="2014" name="Genome Announc.">
        <title>Draft Genome Sequence of Propane- and Butane-Oxidizing Actinobacterium Rhodococcus ruber IEGM 231.</title>
        <authorList>
            <person name="Ivshina I.B."/>
            <person name="Kuyukina M.S."/>
            <person name="Krivoruchko A.V."/>
            <person name="Barbe V."/>
            <person name="Fischer C."/>
        </authorList>
    </citation>
    <scope>NUCLEOTIDE SEQUENCE [LARGE SCALE GENOMIC DNA]</scope>
</reference>
<evidence type="ECO:0000313" key="2">
    <source>
        <dbReference type="EMBL" id="CDZ88103.1"/>
    </source>
</evidence>
<feature type="compositionally biased region" description="Low complexity" evidence="1">
    <location>
        <begin position="10"/>
        <end position="27"/>
    </location>
</feature>
<sequence>MRWTVSSPVAARSPTRTRATPRGSRARAAISMMDRGSAHSARMVRCSSRPAVPSASLTAETRTSSGRSTSERVRPWLRTKGRTKEGCCPIGSSSLVAAVCLGTAGIGCDAGTATAAEVPVVGASTAGVAAPRSAAPGAG</sequence>
<gene>
    <name evidence="2" type="ORF">RHRU231_390020</name>
</gene>
<feature type="region of interest" description="Disordered" evidence="1">
    <location>
        <begin position="1"/>
        <end position="27"/>
    </location>
</feature>
<feature type="compositionally biased region" description="Low complexity" evidence="1">
    <location>
        <begin position="58"/>
        <end position="68"/>
    </location>
</feature>
<dbReference type="EMBL" id="CCSD01000049">
    <property type="protein sequence ID" value="CDZ88103.1"/>
    <property type="molecule type" value="Genomic_DNA"/>
</dbReference>
<proteinExistence type="predicted"/>
<accession>A0A098BH95</accession>
<protein>
    <submittedName>
        <fullName evidence="2">Uncharacterized protein</fullName>
    </submittedName>
</protein>
<organism evidence="2 3">
    <name type="scientific">Rhodococcus ruber</name>
    <dbReference type="NCBI Taxonomy" id="1830"/>
    <lineage>
        <taxon>Bacteria</taxon>
        <taxon>Bacillati</taxon>
        <taxon>Actinomycetota</taxon>
        <taxon>Actinomycetes</taxon>
        <taxon>Mycobacteriales</taxon>
        <taxon>Nocardiaceae</taxon>
        <taxon>Rhodococcus</taxon>
    </lineage>
</organism>
<evidence type="ECO:0000256" key="1">
    <source>
        <dbReference type="SAM" id="MobiDB-lite"/>
    </source>
</evidence>
<dbReference type="AlphaFoldDB" id="A0A098BH95"/>
<feature type="region of interest" description="Disordered" evidence="1">
    <location>
        <begin position="47"/>
        <end position="77"/>
    </location>
</feature>